<keyword evidence="4" id="KW-1185">Reference proteome</keyword>
<feature type="compositionally biased region" description="Polar residues" evidence="1">
    <location>
        <begin position="1332"/>
        <end position="1344"/>
    </location>
</feature>
<organism evidence="3 4">
    <name type="scientific">Blattamonas nauphoetae</name>
    <dbReference type="NCBI Taxonomy" id="2049346"/>
    <lineage>
        <taxon>Eukaryota</taxon>
        <taxon>Metamonada</taxon>
        <taxon>Preaxostyla</taxon>
        <taxon>Oxymonadida</taxon>
        <taxon>Blattamonas</taxon>
    </lineage>
</organism>
<evidence type="ECO:0000259" key="2">
    <source>
        <dbReference type="SMART" id="SM00382"/>
    </source>
</evidence>
<dbReference type="Proteomes" id="UP001281761">
    <property type="component" value="Unassembled WGS sequence"/>
</dbReference>
<dbReference type="Gene3D" id="3.40.50.300">
    <property type="entry name" value="P-loop containing nucleotide triphosphate hydrolases"/>
    <property type="match status" value="1"/>
</dbReference>
<dbReference type="Pfam" id="PF00004">
    <property type="entry name" value="AAA"/>
    <property type="match status" value="1"/>
</dbReference>
<dbReference type="EMBL" id="JARBJD010000558">
    <property type="protein sequence ID" value="KAK2941058.1"/>
    <property type="molecule type" value="Genomic_DNA"/>
</dbReference>
<evidence type="ECO:0000256" key="1">
    <source>
        <dbReference type="SAM" id="MobiDB-lite"/>
    </source>
</evidence>
<feature type="compositionally biased region" description="Polar residues" evidence="1">
    <location>
        <begin position="57"/>
        <end position="68"/>
    </location>
</feature>
<feature type="compositionally biased region" description="Basic and acidic residues" evidence="1">
    <location>
        <begin position="447"/>
        <end position="468"/>
    </location>
</feature>
<evidence type="ECO:0000313" key="3">
    <source>
        <dbReference type="EMBL" id="KAK2941058.1"/>
    </source>
</evidence>
<dbReference type="CDD" id="cd00009">
    <property type="entry name" value="AAA"/>
    <property type="match status" value="1"/>
</dbReference>
<feature type="region of interest" description="Disordered" evidence="1">
    <location>
        <begin position="251"/>
        <end position="314"/>
    </location>
</feature>
<feature type="region of interest" description="Disordered" evidence="1">
    <location>
        <begin position="1290"/>
        <end position="1348"/>
    </location>
</feature>
<feature type="region of interest" description="Disordered" evidence="1">
    <location>
        <begin position="428"/>
        <end position="468"/>
    </location>
</feature>
<feature type="compositionally biased region" description="Basic and acidic residues" evidence="1">
    <location>
        <begin position="576"/>
        <end position="607"/>
    </location>
</feature>
<gene>
    <name evidence="3" type="ORF">BLNAU_24039</name>
</gene>
<name>A0ABQ9WP07_9EUKA</name>
<dbReference type="SMART" id="SM00382">
    <property type="entry name" value="AAA"/>
    <property type="match status" value="1"/>
</dbReference>
<feature type="compositionally biased region" description="Low complexity" evidence="1">
    <location>
        <begin position="294"/>
        <end position="305"/>
    </location>
</feature>
<feature type="region of interest" description="Disordered" evidence="1">
    <location>
        <begin position="1360"/>
        <end position="1407"/>
    </location>
</feature>
<proteinExistence type="predicted"/>
<evidence type="ECO:0000313" key="4">
    <source>
        <dbReference type="Proteomes" id="UP001281761"/>
    </source>
</evidence>
<protein>
    <submittedName>
        <fullName evidence="3">Chromosome transmission fidelity protein 18</fullName>
    </submittedName>
</protein>
<feature type="region of interest" description="Disordered" evidence="1">
    <location>
        <begin position="1057"/>
        <end position="1096"/>
    </location>
</feature>
<feature type="compositionally biased region" description="Low complexity" evidence="1">
    <location>
        <begin position="1392"/>
        <end position="1407"/>
    </location>
</feature>
<feature type="region of interest" description="Disordered" evidence="1">
    <location>
        <begin position="32"/>
        <end position="68"/>
    </location>
</feature>
<feature type="domain" description="AAA+ ATPase" evidence="2">
    <location>
        <begin position="329"/>
        <end position="505"/>
    </location>
</feature>
<reference evidence="3 4" key="1">
    <citation type="journal article" date="2022" name="bioRxiv">
        <title>Genomics of Preaxostyla Flagellates Illuminates Evolutionary Transitions and the Path Towards Mitochondrial Loss.</title>
        <authorList>
            <person name="Novak L.V.F."/>
            <person name="Treitli S.C."/>
            <person name="Pyrih J."/>
            <person name="Halakuc P."/>
            <person name="Pipaliya S.V."/>
            <person name="Vacek V."/>
            <person name="Brzon O."/>
            <person name="Soukal P."/>
            <person name="Eme L."/>
            <person name="Dacks J.B."/>
            <person name="Karnkowska A."/>
            <person name="Elias M."/>
            <person name="Hampl V."/>
        </authorList>
    </citation>
    <scope>NUCLEOTIDE SEQUENCE [LARGE SCALE GENOMIC DNA]</scope>
    <source>
        <strain evidence="3">NAU3</strain>
        <tissue evidence="3">Gut</tissue>
    </source>
</reference>
<feature type="compositionally biased region" description="Polar residues" evidence="1">
    <location>
        <begin position="1062"/>
        <end position="1083"/>
    </location>
</feature>
<comment type="caution">
    <text evidence="3">The sequence shown here is derived from an EMBL/GenBank/DDBJ whole genome shotgun (WGS) entry which is preliminary data.</text>
</comment>
<feature type="region of interest" description="Disordered" evidence="1">
    <location>
        <begin position="118"/>
        <end position="144"/>
    </location>
</feature>
<dbReference type="PANTHER" id="PTHR23389:SF3">
    <property type="entry name" value="CHROMOSOME TRANSMISSION FIDELITY PROTEIN 18 HOMOLOG"/>
    <property type="match status" value="1"/>
</dbReference>
<accession>A0ABQ9WP07</accession>
<feature type="region of interest" description="Disordered" evidence="1">
    <location>
        <begin position="574"/>
        <end position="621"/>
    </location>
</feature>
<dbReference type="InterPro" id="IPR027417">
    <property type="entry name" value="P-loop_NTPase"/>
</dbReference>
<dbReference type="PANTHER" id="PTHR23389">
    <property type="entry name" value="CHROMOSOME TRANSMISSION FIDELITY FACTOR 18"/>
    <property type="match status" value="1"/>
</dbReference>
<dbReference type="InterPro" id="IPR003593">
    <property type="entry name" value="AAA+_ATPase"/>
</dbReference>
<dbReference type="SUPFAM" id="SSF52540">
    <property type="entry name" value="P-loop containing nucleoside triphosphate hydrolases"/>
    <property type="match status" value="1"/>
</dbReference>
<sequence length="1601" mass="178026">MDSTFADFDDDFDLNEQLLLEADEINELTSLYDGVHPDTDPPVIPEPQKAPEKQLDSLEQNASLSALPTSSDLGRDALEVGLFGKVSGMLNEIELETARAIEKNVRLHEEMLEREAKSVEETDPVEPADEIHKHPQLGKPRPPRPLWVQKHDAKSYNELIADPTLLKEIHRWFATWVPCVFHRPMTIQPRPLNPFFQRRDWKQGQFRDNRNLNPIQQNYRKSFTSRGAAYTPSVSKAGGFYGNYKKKVEQYSERQKPAGTDTSSGPAPSGRYTQLNQSFGNRSSANQNTPSAPPTTTSSTHSTPKSTEESPDEPKIEYEKLLGEDGRPLQKIALFSGPPGTGKSTTAHFLAKHAGYRVVEVNTADEKTRATLSQTIRDAVGSTSLSFFSKGHEDVSKPVCVIIEDLDAFAEETDAGVVQQLVNLVNGTTRHASKSKHDKTKPAKKGPKQESGKLSVEKASKPSEDKAKSAPLISRPIVAICNDQFRPAIRPLLAVSRHFQFRPSLASSVLPSAHQNVNTAKQKMNEREALKFLERVCRKENCPFDAAEAQMSLQMHNGDLRAVLNQAQLEGGIGRKKWEEQQKRRAEREKEGESGEGRTKRGLDEFSPKAPKRSPLPPVSRDTVQLSSVATEENSFSLIPLSTKLHKTRKQSFQERLNRIVHDGERTLETTRFFDPVFTPTSAKTTRLTPTALLTSSTAQLHLNQLDVLHLVFTPTADTARISGQMADPTIPTECDVLARSFALLSSASSFENEKVGDWLWSALPNTAVQIGERRSSTNVQTEASFLSLLSHLEEIASCSDTLSSAAHNQQHFGVLGTLPYFNARFKHLTSPSPPKTFLPSSLTHPLLLSPTLVPTAPLLSSLNTRPFNFDFYNPLRDLRFFQSNNLNLLSRFLSGLDGDMRMFLSAPISPAALLRSQTLSSGQDLLTFFPLVAFPPLFTSTVSSARASLFAKVEEEGKLTAVDSERASLLRVIRIFASLNLTYVQQGDDFVMEPPLAVLFTPSQPATSSSSQPWKLNQNAAQINKNDLPVATKRLLAHQIELEQFRWKEMKVREERKEDTASATQNSQGDAKTAISSSTSAPNRHRHASDDELGIIRIQPSTNPNATAIERAIQQFNVSQIHHIGETSIISGTIDTLDCVTNVVTVKASSLPLGRYIGMPSYSNFLEYFGPNQELWSNFHAKSFWRTICFSITGVFQSVDQHLFSSTFPTGKLYKFHVLYPTHDNKREPVILHVDDNTPDIIASISNMRQAEVAEIQVQPTLVTDKHHFMQLVSIISVFTPQQLVPPTPPLPPLSASSQPMSVPNHPLPLNRSHSAVTNHPPPVFPPGSRSAHNSRPNPQWPRNMQPIVPVPHPVVYPRSSAQPSFHSAPSRVVHPTVTPPQRSPATIGAPQPNLSQQPQSSSVPMPVLQSHHHFNQNTTTSFAAQRNPYFVGHPSNPAPQNQLALTMASTQRQPLSLSFEGPLQHLSSSQSAPNRPSQTRIPENASAMLDVSWAAVPSQPRPPQDNERPYSPLIDPLSEQEEETQGLRCALTGKLITTPARLRNSEERVFFEFDAIRRFVQDNGMDPITFEQADPDDVVVDNEQLRKCQEYRRMHPRRD</sequence>
<dbReference type="InterPro" id="IPR003959">
    <property type="entry name" value="ATPase_AAA_core"/>
</dbReference>
<feature type="compositionally biased region" description="Basic residues" evidence="1">
    <location>
        <begin position="431"/>
        <end position="446"/>
    </location>
</feature>
<feature type="compositionally biased region" description="Polar residues" evidence="1">
    <location>
        <begin position="260"/>
        <end position="288"/>
    </location>
</feature>